<reference evidence="1" key="1">
    <citation type="submission" date="2021-06" db="EMBL/GenBank/DDBJ databases">
        <authorList>
            <person name="Hodson N. C."/>
            <person name="Mongue J. A."/>
            <person name="Jaron S. K."/>
        </authorList>
    </citation>
    <scope>NUCLEOTIDE SEQUENCE</scope>
</reference>
<evidence type="ECO:0000313" key="2">
    <source>
        <dbReference type="Proteomes" id="UP000708208"/>
    </source>
</evidence>
<comment type="caution">
    <text evidence="1">The sequence shown here is derived from an EMBL/GenBank/DDBJ whole genome shotgun (WGS) entry which is preliminary data.</text>
</comment>
<sequence>MIPEGQLVQGPSTCMIRKYMRFSWNWNTVESTYQARDSHHPRGKIYLLEKNILEMEGTAWASVRGEGEHKDQEEWRLAFGLFANSANALTKVKRTFWNFQFSTSRHFFTPDLLFYIPSIY</sequence>
<name>A0A8J2PTU9_9HEXA</name>
<dbReference type="AlphaFoldDB" id="A0A8J2PTU9"/>
<gene>
    <name evidence="1" type="ORF">AFUS01_LOCUS46127</name>
</gene>
<keyword evidence="2" id="KW-1185">Reference proteome</keyword>
<organism evidence="1 2">
    <name type="scientific">Allacma fusca</name>
    <dbReference type="NCBI Taxonomy" id="39272"/>
    <lineage>
        <taxon>Eukaryota</taxon>
        <taxon>Metazoa</taxon>
        <taxon>Ecdysozoa</taxon>
        <taxon>Arthropoda</taxon>
        <taxon>Hexapoda</taxon>
        <taxon>Collembola</taxon>
        <taxon>Symphypleona</taxon>
        <taxon>Sminthuridae</taxon>
        <taxon>Allacma</taxon>
    </lineage>
</organism>
<dbReference type="EMBL" id="CAJVCH010571213">
    <property type="protein sequence ID" value="CAG7836940.1"/>
    <property type="molecule type" value="Genomic_DNA"/>
</dbReference>
<protein>
    <submittedName>
        <fullName evidence="1">Uncharacterized protein</fullName>
    </submittedName>
</protein>
<evidence type="ECO:0000313" key="1">
    <source>
        <dbReference type="EMBL" id="CAG7836940.1"/>
    </source>
</evidence>
<dbReference type="Proteomes" id="UP000708208">
    <property type="component" value="Unassembled WGS sequence"/>
</dbReference>
<accession>A0A8J2PTU9</accession>
<proteinExistence type="predicted"/>